<sequence length="1053" mass="112108">MPASTGGSGYAFRRLTIADVTSLPGVPWRSDLRGRSINRGINRVKLHTYFKASAAPAALGLALLSQPAMAQVGPADEATVDDPTATSTGAIVVTGSRIARPDVDSASPVTVVGAAEVADTGTVRVEDLVNSLPQVVGGQNAFITNGASGTATVDLRGLGTARTLVLVNGRRLQPGDPGLPAADLNQIPASLIERVEVLTGGASATYGADAVAGVVNFVMDTDFEGVRLDATYGFYQHDNGTSQVVKQDGSTIDDLNGQRGFTPPKGNDVGGSQYNVELTVGASFDDGRGHVTGYVGYREVDALFLGDRDYSFCALTTSASGNISCGGSSTAPYATVTNPAFAQFGSLVADGSDDFSRPFEAYNYNPINYFQRPDTRYTAGFFGDYEISPAVTAYAEFMFMDDRSQAQIAQSGTFFADQYNIACDSPLFTAAQGNFLCSNYDGVEAFGDFVDTDGDDVADTDPTGAGVVPLYIGKRNIEGGPRFDDIRHTAYRIVGGLRGPITDSIRYDASIQYGTTIFSQVYNNDFSRSRLRNALQATVDGDGNVVCQSVVDGSDPSCQVYNPFQGPGIIAGDDPRLGITQAAIDYVNIPLLSKGEVEEVVANAYISGDLVSIGNSTPIGFVLGAEYREELISTRNDLAFQTQDGAGQGSPQLDVDGRFDVKEVFGELRIPIIEDSFVDLLALELGYRYSDYSTGNSTDTYKIIGEFAPVDWIKFRGGYNRAVRAPNILNLFSPNRVALFQGSDPCAGATPAFTMAQCNNLGVPDSRYGSIAASPAAQYNQFIGGNANLTPEKADTYTVGVVVEPDMVPGFVLAVDYYNIQIENAISTIGAQTIINQCGQTGDPVLCGFVNRNPGSLTLWTPGSFVTNTTRNIGGVETSGVDIAASYNRSIGAGRLNISFNGSWLDSYFFDTGVPTLTTDGAFECAGYHGNSCGTPLPEWRHQMRVGYTFDFGFGASIRWRHFGAVDWDQRSSDADLGTGAAASIGDIGDQNYFDLTLSYDLDPVMLRFGVNNLFDKEPPILASGFGGSNGNTYVETYDPVGRRIFMSATLQF</sequence>
<evidence type="ECO:0000313" key="13">
    <source>
        <dbReference type="Proteomes" id="UP000325385"/>
    </source>
</evidence>
<name>A0A5P6NAG9_9SPHN</name>
<evidence type="ECO:0000256" key="6">
    <source>
        <dbReference type="ARBA" id="ARBA00023136"/>
    </source>
</evidence>
<dbReference type="GO" id="GO:0009279">
    <property type="term" value="C:cell outer membrane"/>
    <property type="evidence" value="ECO:0007669"/>
    <property type="project" value="UniProtKB-SubCell"/>
</dbReference>
<feature type="domain" description="TonB-dependent receptor plug" evidence="11">
    <location>
        <begin position="104"/>
        <end position="214"/>
    </location>
</feature>
<dbReference type="PANTHER" id="PTHR47234:SF2">
    <property type="entry name" value="TONB-DEPENDENT RECEPTOR"/>
    <property type="match status" value="1"/>
</dbReference>
<evidence type="ECO:0000256" key="7">
    <source>
        <dbReference type="ARBA" id="ARBA00023237"/>
    </source>
</evidence>
<dbReference type="Pfam" id="PF07715">
    <property type="entry name" value="Plug"/>
    <property type="match status" value="1"/>
</dbReference>
<organism evidence="12 13">
    <name type="scientific">Qipengyuania flava</name>
    <dbReference type="NCBI Taxonomy" id="192812"/>
    <lineage>
        <taxon>Bacteria</taxon>
        <taxon>Pseudomonadati</taxon>
        <taxon>Pseudomonadota</taxon>
        <taxon>Alphaproteobacteria</taxon>
        <taxon>Sphingomonadales</taxon>
        <taxon>Erythrobacteraceae</taxon>
        <taxon>Qipengyuania</taxon>
    </lineage>
</organism>
<accession>A0A5P6NAG9</accession>
<keyword evidence="12" id="KW-0675">Receptor</keyword>
<evidence type="ECO:0000259" key="11">
    <source>
        <dbReference type="Pfam" id="PF07715"/>
    </source>
</evidence>
<keyword evidence="3 8" id="KW-1134">Transmembrane beta strand</keyword>
<dbReference type="PROSITE" id="PS52016">
    <property type="entry name" value="TONB_DEPENDENT_REC_3"/>
    <property type="match status" value="1"/>
</dbReference>
<evidence type="ECO:0000313" key="12">
    <source>
        <dbReference type="EMBL" id="QFI63021.1"/>
    </source>
</evidence>
<evidence type="ECO:0000256" key="1">
    <source>
        <dbReference type="ARBA" id="ARBA00004571"/>
    </source>
</evidence>
<keyword evidence="6 8" id="KW-0472">Membrane</keyword>
<dbReference type="Gene3D" id="2.170.130.10">
    <property type="entry name" value="TonB-dependent receptor, plug domain"/>
    <property type="match status" value="1"/>
</dbReference>
<keyword evidence="4 8" id="KW-0812">Transmembrane</keyword>
<dbReference type="InterPro" id="IPR039426">
    <property type="entry name" value="TonB-dep_rcpt-like"/>
</dbReference>
<dbReference type="InterPro" id="IPR012910">
    <property type="entry name" value="Plug_dom"/>
</dbReference>
<dbReference type="InterPro" id="IPR036942">
    <property type="entry name" value="Beta-barrel_TonB_sf"/>
</dbReference>
<dbReference type="Gene3D" id="2.40.170.20">
    <property type="entry name" value="TonB-dependent receptor, beta-barrel domain"/>
    <property type="match status" value="1"/>
</dbReference>
<proteinExistence type="inferred from homology"/>
<comment type="subcellular location">
    <subcellularLocation>
        <location evidence="1 8">Cell outer membrane</location>
        <topology evidence="1 8">Multi-pass membrane protein</topology>
    </subcellularLocation>
</comment>
<dbReference type="AlphaFoldDB" id="A0A5P6NAG9"/>
<keyword evidence="2 8" id="KW-0813">Transport</keyword>
<dbReference type="PANTHER" id="PTHR47234">
    <property type="match status" value="1"/>
</dbReference>
<keyword evidence="7 8" id="KW-0998">Cell outer membrane</keyword>
<comment type="similarity">
    <text evidence="8 9">Belongs to the TonB-dependent receptor family.</text>
</comment>
<dbReference type="Proteomes" id="UP000325385">
    <property type="component" value="Chromosome"/>
</dbReference>
<gene>
    <name evidence="12" type="ORF">D0Y83_06860</name>
</gene>
<evidence type="ECO:0000256" key="2">
    <source>
        <dbReference type="ARBA" id="ARBA00022448"/>
    </source>
</evidence>
<evidence type="ECO:0000259" key="10">
    <source>
        <dbReference type="Pfam" id="PF00593"/>
    </source>
</evidence>
<dbReference type="Pfam" id="PF00593">
    <property type="entry name" value="TonB_dep_Rec_b-barrel"/>
    <property type="match status" value="1"/>
</dbReference>
<dbReference type="EMBL" id="CP032228">
    <property type="protein sequence ID" value="QFI63021.1"/>
    <property type="molecule type" value="Genomic_DNA"/>
</dbReference>
<dbReference type="InterPro" id="IPR000531">
    <property type="entry name" value="Beta-barrel_TonB"/>
</dbReference>
<reference evidence="13" key="1">
    <citation type="submission" date="2018-09" db="EMBL/GenBank/DDBJ databases">
        <title>Nocardia yunnanensis sp. nov., an actinomycete isolated from a soil sample.</title>
        <authorList>
            <person name="Zhang J."/>
        </authorList>
    </citation>
    <scope>NUCLEOTIDE SEQUENCE [LARGE SCALE GENOMIC DNA]</scope>
    <source>
        <strain evidence="13">21-3</strain>
    </source>
</reference>
<evidence type="ECO:0000256" key="8">
    <source>
        <dbReference type="PROSITE-ProRule" id="PRU01360"/>
    </source>
</evidence>
<evidence type="ECO:0000256" key="4">
    <source>
        <dbReference type="ARBA" id="ARBA00022692"/>
    </source>
</evidence>
<keyword evidence="5 9" id="KW-0798">TonB box</keyword>
<protein>
    <submittedName>
        <fullName evidence="12">TonB-dependent receptor</fullName>
    </submittedName>
</protein>
<evidence type="ECO:0000256" key="3">
    <source>
        <dbReference type="ARBA" id="ARBA00022452"/>
    </source>
</evidence>
<dbReference type="InterPro" id="IPR037066">
    <property type="entry name" value="Plug_dom_sf"/>
</dbReference>
<evidence type="ECO:0000256" key="9">
    <source>
        <dbReference type="RuleBase" id="RU003357"/>
    </source>
</evidence>
<evidence type="ECO:0000256" key="5">
    <source>
        <dbReference type="ARBA" id="ARBA00023077"/>
    </source>
</evidence>
<feature type="domain" description="TonB-dependent receptor-like beta-barrel" evidence="10">
    <location>
        <begin position="538"/>
        <end position="1014"/>
    </location>
</feature>
<dbReference type="SUPFAM" id="SSF56935">
    <property type="entry name" value="Porins"/>
    <property type="match status" value="1"/>
</dbReference>